<feature type="compositionally biased region" description="Basic residues" evidence="1">
    <location>
        <begin position="325"/>
        <end position="334"/>
    </location>
</feature>
<dbReference type="PROSITE" id="PS51082">
    <property type="entry name" value="WH2"/>
    <property type="match status" value="1"/>
</dbReference>
<evidence type="ECO:0000256" key="2">
    <source>
        <dbReference type="SAM" id="Phobius"/>
    </source>
</evidence>
<protein>
    <submittedName>
        <fullName evidence="4">WH2 domain-containing protein</fullName>
    </submittedName>
</protein>
<feature type="transmembrane region" description="Helical" evidence="2">
    <location>
        <begin position="57"/>
        <end position="80"/>
    </location>
</feature>
<dbReference type="OrthoDB" id="8373225at2759"/>
<evidence type="ECO:0000256" key="1">
    <source>
        <dbReference type="SAM" id="MobiDB-lite"/>
    </source>
</evidence>
<evidence type="ECO:0000259" key="3">
    <source>
        <dbReference type="PROSITE" id="PS51082"/>
    </source>
</evidence>
<feature type="region of interest" description="Disordered" evidence="1">
    <location>
        <begin position="105"/>
        <end position="278"/>
    </location>
</feature>
<dbReference type="InterPro" id="IPR003124">
    <property type="entry name" value="WH2_dom"/>
</dbReference>
<keyword evidence="2" id="KW-0812">Transmembrane</keyword>
<dbReference type="Gene3D" id="6.10.280.150">
    <property type="match status" value="1"/>
</dbReference>
<keyword evidence="5" id="KW-1185">Reference proteome</keyword>
<keyword evidence="2" id="KW-0472">Membrane</keyword>
<feature type="compositionally biased region" description="Pro residues" evidence="1">
    <location>
        <begin position="133"/>
        <end position="152"/>
    </location>
</feature>
<feature type="domain" description="WH2" evidence="3">
    <location>
        <begin position="245"/>
        <end position="262"/>
    </location>
</feature>
<dbReference type="GO" id="GO:0003779">
    <property type="term" value="F:actin binding"/>
    <property type="evidence" value="ECO:0007669"/>
    <property type="project" value="InterPro"/>
</dbReference>
<sequence length="421" mass="45569">MMTSNNSPLLKDSQELTKTKGTIWKPLIAVSLLSVFSFISGQYLPYVIIAVSGSGPIAAVPLAIFAVSTVVVLVSTIYLIRLAVSRADNKKEEPQKFVCENCTNLENKSSVPTPTPPPVTFGTQPNPSANMLQPPPPPLSSCAPPPPPPMPTPDQLNQASGAVPPPPPPPMPTPDQLNQASGAVPPPPPPQNSSTQQGSNDLLNSIKKAGGKAGMSKEQKKARDEKLKQNREKREKNSEGEQTDFKNALFAEIRGGFKLKPVNKNQQSPEKSTPKTKCDMAFILARRIAIEFSDSESEHSDSISDSGWTTDESKDKQKEIEQKKKVLTKSRKKSTPSNSQSDNKKGTSTPESGYRSDDDQQYPETAAPPSHQPNTKKPPIPPKSAGLQTKPEAPPASQVNEMQDPSILSVKERAKMFGNRK</sequence>
<dbReference type="Proteomes" id="UP000886998">
    <property type="component" value="Unassembled WGS sequence"/>
</dbReference>
<comment type="caution">
    <text evidence="4">The sequence shown here is derived from an EMBL/GenBank/DDBJ whole genome shotgun (WGS) entry which is preliminary data.</text>
</comment>
<gene>
    <name evidence="4" type="primary">WD_0811</name>
    <name evidence="4" type="ORF">TNIN_56241</name>
</gene>
<organism evidence="4 5">
    <name type="scientific">Trichonephila inaurata madagascariensis</name>
    <dbReference type="NCBI Taxonomy" id="2747483"/>
    <lineage>
        <taxon>Eukaryota</taxon>
        <taxon>Metazoa</taxon>
        <taxon>Ecdysozoa</taxon>
        <taxon>Arthropoda</taxon>
        <taxon>Chelicerata</taxon>
        <taxon>Arachnida</taxon>
        <taxon>Araneae</taxon>
        <taxon>Araneomorphae</taxon>
        <taxon>Entelegynae</taxon>
        <taxon>Araneoidea</taxon>
        <taxon>Nephilidae</taxon>
        <taxon>Trichonephila</taxon>
        <taxon>Trichonephila inaurata</taxon>
    </lineage>
</organism>
<keyword evidence="2" id="KW-1133">Transmembrane helix</keyword>
<accession>A0A8X7CV47</accession>
<dbReference type="Pfam" id="PF02205">
    <property type="entry name" value="WH2"/>
    <property type="match status" value="1"/>
</dbReference>
<feature type="compositionally biased region" description="Basic and acidic residues" evidence="1">
    <location>
        <begin position="215"/>
        <end position="239"/>
    </location>
</feature>
<evidence type="ECO:0000313" key="4">
    <source>
        <dbReference type="EMBL" id="GFY79972.1"/>
    </source>
</evidence>
<feature type="compositionally biased region" description="Polar residues" evidence="1">
    <location>
        <begin position="192"/>
        <end position="203"/>
    </location>
</feature>
<dbReference type="EMBL" id="BMAV01023781">
    <property type="protein sequence ID" value="GFY79972.1"/>
    <property type="molecule type" value="Genomic_DNA"/>
</dbReference>
<name>A0A8X7CV47_9ARAC</name>
<dbReference type="AlphaFoldDB" id="A0A8X7CV47"/>
<reference evidence="4" key="1">
    <citation type="submission" date="2020-08" db="EMBL/GenBank/DDBJ databases">
        <title>Multicomponent nature underlies the extraordinary mechanical properties of spider dragline silk.</title>
        <authorList>
            <person name="Kono N."/>
            <person name="Nakamura H."/>
            <person name="Mori M."/>
            <person name="Yoshida Y."/>
            <person name="Ohtoshi R."/>
            <person name="Malay A.D."/>
            <person name="Moran D.A.P."/>
            <person name="Tomita M."/>
            <person name="Numata K."/>
            <person name="Arakawa K."/>
        </authorList>
    </citation>
    <scope>NUCLEOTIDE SEQUENCE</scope>
</reference>
<feature type="region of interest" description="Disordered" evidence="1">
    <location>
        <begin position="291"/>
        <end position="421"/>
    </location>
</feature>
<proteinExistence type="predicted"/>
<evidence type="ECO:0000313" key="5">
    <source>
        <dbReference type="Proteomes" id="UP000886998"/>
    </source>
</evidence>
<feature type="transmembrane region" description="Helical" evidence="2">
    <location>
        <begin position="27"/>
        <end position="51"/>
    </location>
</feature>
<feature type="compositionally biased region" description="Basic and acidic residues" evidence="1">
    <location>
        <begin position="311"/>
        <end position="324"/>
    </location>
</feature>
<feature type="compositionally biased region" description="Polar residues" evidence="1">
    <location>
        <begin position="336"/>
        <end position="351"/>
    </location>
</feature>
<feature type="compositionally biased region" description="Pro residues" evidence="1">
    <location>
        <begin position="163"/>
        <end position="173"/>
    </location>
</feature>